<evidence type="ECO:0000256" key="1">
    <source>
        <dbReference type="SAM" id="Phobius"/>
    </source>
</evidence>
<proteinExistence type="predicted"/>
<dbReference type="OrthoDB" id="884091at2"/>
<sequence>MNSKALIQLATAQYQLYLQPDAAPWPDQWFSGGGAWMQQQLCFMRGGYGRQSTVTPPFGLYGVMKYGLSVAVFILALVIFYRIHFLLSPLAIVLFYVAEVHFLFLFPLLIDQAKYPLLASVRLTYKIGVIKAVTTVMPVAAFMLLGLFNREERLKNWFIGCLAILIWYEKEMEHRV</sequence>
<dbReference type="KEGG" id="fln:FLA_2926"/>
<dbReference type="EMBL" id="FTOR01000002">
    <property type="protein sequence ID" value="SIS98015.1"/>
    <property type="molecule type" value="Genomic_DNA"/>
</dbReference>
<keyword evidence="1" id="KW-0472">Membrane</keyword>
<accession>A0A173MHD5</accession>
<name>A0A173MHD5_9BACT</name>
<dbReference type="RefSeq" id="WP_084206161.1">
    <property type="nucleotide sequence ID" value="NZ_AP017422.1"/>
</dbReference>
<reference evidence="3" key="1">
    <citation type="submission" date="2017-01" db="EMBL/GenBank/DDBJ databases">
        <authorList>
            <person name="Varghese N."/>
            <person name="Submissions S."/>
        </authorList>
    </citation>
    <scope>NUCLEOTIDE SEQUENCE [LARGE SCALE GENOMIC DNA]</scope>
    <source>
        <strain evidence="3">DSM 21054</strain>
    </source>
</reference>
<organism evidence="2 3">
    <name type="scientific">Filimonas lacunae</name>
    <dbReference type="NCBI Taxonomy" id="477680"/>
    <lineage>
        <taxon>Bacteria</taxon>
        <taxon>Pseudomonadati</taxon>
        <taxon>Bacteroidota</taxon>
        <taxon>Chitinophagia</taxon>
        <taxon>Chitinophagales</taxon>
        <taxon>Chitinophagaceae</taxon>
        <taxon>Filimonas</taxon>
    </lineage>
</organism>
<keyword evidence="1" id="KW-1133">Transmembrane helix</keyword>
<evidence type="ECO:0000313" key="2">
    <source>
        <dbReference type="EMBL" id="SIS98015.1"/>
    </source>
</evidence>
<dbReference type="Proteomes" id="UP000186917">
    <property type="component" value="Unassembled WGS sequence"/>
</dbReference>
<keyword evidence="1" id="KW-0812">Transmembrane</keyword>
<keyword evidence="3" id="KW-1185">Reference proteome</keyword>
<evidence type="ECO:0000313" key="3">
    <source>
        <dbReference type="Proteomes" id="UP000186917"/>
    </source>
</evidence>
<dbReference type="AlphaFoldDB" id="A0A173MHD5"/>
<gene>
    <name evidence="2" type="ORF">SAMN05421788_102459</name>
</gene>
<feature type="transmembrane region" description="Helical" evidence="1">
    <location>
        <begin position="130"/>
        <end position="148"/>
    </location>
</feature>
<dbReference type="STRING" id="477680.SAMN05421788_102459"/>
<protein>
    <submittedName>
        <fullName evidence="2">Uncharacterized protein</fullName>
    </submittedName>
</protein>
<feature type="transmembrane region" description="Helical" evidence="1">
    <location>
        <begin position="90"/>
        <end position="110"/>
    </location>
</feature>
<feature type="transmembrane region" description="Helical" evidence="1">
    <location>
        <begin position="66"/>
        <end position="83"/>
    </location>
</feature>